<evidence type="ECO:0000256" key="1">
    <source>
        <dbReference type="ARBA" id="ARBA00004496"/>
    </source>
</evidence>
<keyword evidence="2" id="KW-0963">Cytoplasm</keyword>
<dbReference type="GO" id="GO:0003727">
    <property type="term" value="F:single-stranded RNA binding"/>
    <property type="evidence" value="ECO:0007669"/>
    <property type="project" value="TreeGrafter"/>
</dbReference>
<accession>A0A8X8W4H2</accession>
<dbReference type="PANTHER" id="PTHR28511:SF1">
    <property type="entry name" value="ENDONUCLEASE V"/>
    <property type="match status" value="1"/>
</dbReference>
<evidence type="ECO:0008006" key="8">
    <source>
        <dbReference type="Google" id="ProtNLM"/>
    </source>
</evidence>
<evidence type="ECO:0000256" key="4">
    <source>
        <dbReference type="ARBA" id="ARBA00022759"/>
    </source>
</evidence>
<protein>
    <recommendedName>
        <fullName evidence="8">Endonuclease V</fullName>
    </recommendedName>
</protein>
<comment type="subcellular location">
    <subcellularLocation>
        <location evidence="1">Cytoplasm</location>
    </subcellularLocation>
</comment>
<dbReference type="InterPro" id="IPR007581">
    <property type="entry name" value="Endonuclease-V"/>
</dbReference>
<gene>
    <name evidence="6" type="ORF">SASPL_153052</name>
</gene>
<dbReference type="GO" id="GO:0016891">
    <property type="term" value="F:RNA endonuclease activity producing 5'-phosphomonoesters, hydrolytic mechanism"/>
    <property type="evidence" value="ECO:0007669"/>
    <property type="project" value="TreeGrafter"/>
</dbReference>
<comment type="caution">
    <text evidence="6">The sequence shown here is derived from an EMBL/GenBank/DDBJ whole genome shotgun (WGS) entry which is preliminary data.</text>
</comment>
<evidence type="ECO:0000313" key="6">
    <source>
        <dbReference type="EMBL" id="KAG6387858.1"/>
    </source>
</evidence>
<dbReference type="HAMAP" id="MF_00801">
    <property type="entry name" value="Endonuclease_5"/>
    <property type="match status" value="1"/>
</dbReference>
<proteinExistence type="inferred from homology"/>
<evidence type="ECO:0000256" key="3">
    <source>
        <dbReference type="ARBA" id="ARBA00022722"/>
    </source>
</evidence>
<dbReference type="GO" id="GO:0005730">
    <property type="term" value="C:nucleolus"/>
    <property type="evidence" value="ECO:0007669"/>
    <property type="project" value="TreeGrafter"/>
</dbReference>
<dbReference type="GO" id="GO:0006281">
    <property type="term" value="P:DNA repair"/>
    <property type="evidence" value="ECO:0007669"/>
    <property type="project" value="InterPro"/>
</dbReference>
<keyword evidence="3" id="KW-0540">Nuclease</keyword>
<keyword evidence="7" id="KW-1185">Reference proteome</keyword>
<keyword evidence="5" id="KW-0378">Hydrolase</keyword>
<organism evidence="6">
    <name type="scientific">Salvia splendens</name>
    <name type="common">Scarlet sage</name>
    <dbReference type="NCBI Taxonomy" id="180675"/>
    <lineage>
        <taxon>Eukaryota</taxon>
        <taxon>Viridiplantae</taxon>
        <taxon>Streptophyta</taxon>
        <taxon>Embryophyta</taxon>
        <taxon>Tracheophyta</taxon>
        <taxon>Spermatophyta</taxon>
        <taxon>Magnoliopsida</taxon>
        <taxon>eudicotyledons</taxon>
        <taxon>Gunneridae</taxon>
        <taxon>Pentapetalae</taxon>
        <taxon>asterids</taxon>
        <taxon>lamiids</taxon>
        <taxon>Lamiales</taxon>
        <taxon>Lamiaceae</taxon>
        <taxon>Nepetoideae</taxon>
        <taxon>Mentheae</taxon>
        <taxon>Salviinae</taxon>
        <taxon>Salvia</taxon>
        <taxon>Salvia subgen. Calosphace</taxon>
        <taxon>core Calosphace</taxon>
    </lineage>
</organism>
<dbReference type="Pfam" id="PF04493">
    <property type="entry name" value="Endonuclease_5"/>
    <property type="match status" value="2"/>
</dbReference>
<reference evidence="6" key="2">
    <citation type="submission" date="2020-08" db="EMBL/GenBank/DDBJ databases">
        <title>Plant Genome Project.</title>
        <authorList>
            <person name="Zhang R.-G."/>
        </authorList>
    </citation>
    <scope>NUCLEOTIDE SEQUENCE</scope>
    <source>
        <strain evidence="6">Huo1</strain>
        <tissue evidence="6">Leaf</tissue>
    </source>
</reference>
<dbReference type="PANTHER" id="PTHR28511">
    <property type="entry name" value="ENDONUCLEASE V"/>
    <property type="match status" value="1"/>
</dbReference>
<dbReference type="AlphaFoldDB" id="A0A8X8W4H2"/>
<dbReference type="EMBL" id="PNBA02000021">
    <property type="protein sequence ID" value="KAG6387858.1"/>
    <property type="molecule type" value="Genomic_DNA"/>
</dbReference>
<dbReference type="Proteomes" id="UP000298416">
    <property type="component" value="Unassembled WGS sequence"/>
</dbReference>
<dbReference type="CDD" id="cd06559">
    <property type="entry name" value="Endonuclease_V"/>
    <property type="match status" value="1"/>
</dbReference>
<evidence type="ECO:0000313" key="7">
    <source>
        <dbReference type="Proteomes" id="UP000298416"/>
    </source>
</evidence>
<dbReference type="GO" id="GO:0005737">
    <property type="term" value="C:cytoplasm"/>
    <property type="evidence" value="ECO:0007669"/>
    <property type="project" value="UniProtKB-SubCell"/>
</dbReference>
<reference evidence="6" key="1">
    <citation type="submission" date="2018-01" db="EMBL/GenBank/DDBJ databases">
        <authorList>
            <person name="Mao J.F."/>
        </authorList>
    </citation>
    <scope>NUCLEOTIDE SEQUENCE</scope>
    <source>
        <strain evidence="6">Huo1</strain>
        <tissue evidence="6">Leaf</tissue>
    </source>
</reference>
<dbReference type="Gene3D" id="3.30.2170.10">
    <property type="entry name" value="archaeoglobus fulgidus dsm 4304 superfamily"/>
    <property type="match status" value="2"/>
</dbReference>
<keyword evidence="4" id="KW-0255">Endonuclease</keyword>
<sequence length="311" mass="34165">MSTEEPSASENQNSPQLLNQWIEIQESLKKQLITDDRFSWKLPPICNGQTYEGAQDDRDSDRGKFLKYIGGADLSFSKADPSIACATLVVLDASTLEVVHEVSNTVELRVPYVPGFLAFREAPVLLELLEKLKNTALQLYPQVLMVDGNGLLHPRGFGLACHLGVLADLPTIGIGKNVSPFSYDVTRRMLASVLKNYCLCHSSNTLKVCYNNCQLHHVDGLTQHGVRQLLEANGDSCSDVFTLMGDSGSTLGAALRSTVGSLKPIFISVGHRISLASAIEIVKLSCRYRIPEPIRQADIRSRDCLRKHGLS</sequence>
<evidence type="ECO:0000256" key="2">
    <source>
        <dbReference type="ARBA" id="ARBA00022490"/>
    </source>
</evidence>
<evidence type="ECO:0000256" key="5">
    <source>
        <dbReference type="ARBA" id="ARBA00022801"/>
    </source>
</evidence>
<name>A0A8X8W4H2_SALSN</name>